<dbReference type="Pfam" id="PF12819">
    <property type="entry name" value="Malectin_like"/>
    <property type="match status" value="1"/>
</dbReference>
<dbReference type="Pfam" id="PF07714">
    <property type="entry name" value="PK_Tyr_Ser-Thr"/>
    <property type="match status" value="1"/>
</dbReference>
<keyword evidence="9" id="KW-0677">Repeat</keyword>
<accession>A0A2H5PVM8</accession>
<evidence type="ECO:0000256" key="2">
    <source>
        <dbReference type="ARBA" id="ARBA00012513"/>
    </source>
</evidence>
<evidence type="ECO:0000256" key="9">
    <source>
        <dbReference type="ARBA" id="ARBA00022737"/>
    </source>
</evidence>
<dbReference type="EC" id="2.7.11.1" evidence="2"/>
<dbReference type="GO" id="GO:0005524">
    <property type="term" value="F:ATP binding"/>
    <property type="evidence" value="ECO:0007669"/>
    <property type="project" value="UniProtKB-UniRule"/>
</dbReference>
<sequence>MGSKCKSSRAYDLMMRFIFISLFAICVCIEKQTVLASDATSSGKSEKFVGHKHARRKLDDIGGDISIDCGIPSGFMYLDEKTQLSYKSDEEFIRTGVNKNISSKFMSANLQNTYATVRSFPEGNRNCYSLRPPEGKAKTYLTRASFMYGDYDDEDKLPEFDLYIGVNRWDSIKFDNASHVVIKEIIHSALMDEINVCLLNTGKGTPFISALELRHFHNATYRTQSGALVLYRRLDVGSTTNQIIRFKDDHYDRIWVPYPGFPGSASINTSFIIDSLVDSQYRLPSAVMKTAVKPMNVNDSLEFDFEIGDPTLQFYVYMHFAELESLQGNQHREFTITLNGNLWEKSVVPEYLQSKTISSTQPARGSKLNFSLCKTSNSTLPPILNAIEIYILTDTLQEPTDQDDVNAIMDIKLSYDVGKGWQGDPCSPMYYSWDGLNCSYNGYKPPKIISLNLTSEGLTGKISPSLSNLKSLENLDLSNNSLTGSIPEFLSQLPLLRVLNLDGNKLSGSVPTSLMARSQNGSLLLRILGKGGFGTVYHGYLADGSEVAIKMLSASSSQGPKQFRTEAQLLMRVHHRNLASLVGYCNDGGNVGLVYEYMAYGNLKQYLFDETKEALSWKDRLQIAVDAAQVTAKLTYSAMKFTGLEYLHHGCKPPIIHRDVKTANILLNEKMQAKLADFGFSKIFPAESESHISTSIVGTVGYLDPEYYSSNRLTEKSDVYSFGIVLLELITGLPAIIRGYNNTHIVNRVCPFLERGDVRSIVDPRLEANFDTNSVWKVAETAMECVPSISFQRPTMSHVVTELKKCLEMETAHEQIQRTKSQMLSLSSSVDISAVEVETEMGPEAR</sequence>
<dbReference type="Gene3D" id="3.30.200.20">
    <property type="entry name" value="Phosphorylase Kinase, domain 1"/>
    <property type="match status" value="1"/>
</dbReference>
<keyword evidence="11" id="KW-0418">Kinase</keyword>
<protein>
    <recommendedName>
        <fullName evidence="2">non-specific serine/threonine protein kinase</fullName>
        <ecNumber evidence="2">2.7.11.1</ecNumber>
    </recommendedName>
</protein>
<dbReference type="InterPro" id="IPR008271">
    <property type="entry name" value="Ser/Thr_kinase_AS"/>
</dbReference>
<dbReference type="InterPro" id="IPR001611">
    <property type="entry name" value="Leu-rich_rpt"/>
</dbReference>
<keyword evidence="10 18" id="KW-0547">Nucleotide-binding</keyword>
<dbReference type="Gene3D" id="3.80.10.10">
    <property type="entry name" value="Ribonuclease Inhibitor"/>
    <property type="match status" value="1"/>
</dbReference>
<evidence type="ECO:0000256" key="3">
    <source>
        <dbReference type="ARBA" id="ARBA00022527"/>
    </source>
</evidence>
<dbReference type="PANTHER" id="PTHR45631">
    <property type="entry name" value="OS07G0107800 PROTEIN-RELATED"/>
    <property type="match status" value="1"/>
</dbReference>
<evidence type="ECO:0000256" key="12">
    <source>
        <dbReference type="ARBA" id="ARBA00022840"/>
    </source>
</evidence>
<keyword evidence="21" id="KW-1185">Reference proteome</keyword>
<keyword evidence="8" id="KW-0732">Signal</keyword>
<reference evidence="20 21" key="1">
    <citation type="journal article" date="2017" name="Front. Genet.">
        <title>Draft sequencing of the heterozygous diploid genome of Satsuma (Citrus unshiu Marc.) using a hybrid assembly approach.</title>
        <authorList>
            <person name="Shimizu T."/>
            <person name="Tanizawa Y."/>
            <person name="Mochizuki T."/>
            <person name="Nagasaki H."/>
            <person name="Yoshioka T."/>
            <person name="Toyoda A."/>
            <person name="Fujiyama A."/>
            <person name="Kaminuma E."/>
            <person name="Nakamura Y."/>
        </authorList>
    </citation>
    <scope>NUCLEOTIDE SEQUENCE [LARGE SCALE GENOMIC DNA]</scope>
    <source>
        <strain evidence="21">cv. Miyagawa wase</strain>
    </source>
</reference>
<dbReference type="Pfam" id="PF13855">
    <property type="entry name" value="LRR_8"/>
    <property type="match status" value="1"/>
</dbReference>
<evidence type="ECO:0000259" key="19">
    <source>
        <dbReference type="PROSITE" id="PS50011"/>
    </source>
</evidence>
<dbReference type="PANTHER" id="PTHR45631:SF206">
    <property type="entry name" value="PROTEIN KINASE DOMAIN-CONTAINING PROTEIN"/>
    <property type="match status" value="1"/>
</dbReference>
<comment type="subcellular location">
    <subcellularLocation>
        <location evidence="1">Membrane</location>
        <topology evidence="1">Single-pass membrane protein</topology>
    </subcellularLocation>
</comment>
<keyword evidence="15" id="KW-0675">Receptor</keyword>
<dbReference type="GO" id="GO:0004674">
    <property type="term" value="F:protein serine/threonine kinase activity"/>
    <property type="evidence" value="ECO:0007669"/>
    <property type="project" value="UniProtKB-KW"/>
</dbReference>
<dbReference type="InterPro" id="IPR024788">
    <property type="entry name" value="Malectin-like_Carb-bd_dom"/>
</dbReference>
<keyword evidence="13" id="KW-1133">Transmembrane helix</keyword>
<comment type="catalytic activity">
    <reaction evidence="16">
        <text>L-threonyl-[protein] + ATP = O-phospho-L-threonyl-[protein] + ADP + H(+)</text>
        <dbReference type="Rhea" id="RHEA:46608"/>
        <dbReference type="Rhea" id="RHEA-COMP:11060"/>
        <dbReference type="Rhea" id="RHEA-COMP:11605"/>
        <dbReference type="ChEBI" id="CHEBI:15378"/>
        <dbReference type="ChEBI" id="CHEBI:30013"/>
        <dbReference type="ChEBI" id="CHEBI:30616"/>
        <dbReference type="ChEBI" id="CHEBI:61977"/>
        <dbReference type="ChEBI" id="CHEBI:456216"/>
        <dbReference type="EC" id="2.7.11.1"/>
    </reaction>
</comment>
<dbReference type="AlphaFoldDB" id="A0A2H5PVM8"/>
<keyword evidence="7" id="KW-0812">Transmembrane</keyword>
<dbReference type="EMBL" id="BDQV01000137">
    <property type="protein sequence ID" value="GAY56428.1"/>
    <property type="molecule type" value="Genomic_DNA"/>
</dbReference>
<dbReference type="CDD" id="cd14066">
    <property type="entry name" value="STKc_IRAK"/>
    <property type="match status" value="1"/>
</dbReference>
<feature type="domain" description="Protein kinase" evidence="19">
    <location>
        <begin position="522"/>
        <end position="816"/>
    </location>
</feature>
<evidence type="ECO:0000313" key="20">
    <source>
        <dbReference type="EMBL" id="GAY56428.1"/>
    </source>
</evidence>
<dbReference type="Proteomes" id="UP000236630">
    <property type="component" value="Unassembled WGS sequence"/>
</dbReference>
<evidence type="ECO:0000256" key="11">
    <source>
        <dbReference type="ARBA" id="ARBA00022777"/>
    </source>
</evidence>
<dbReference type="PROSITE" id="PS00107">
    <property type="entry name" value="PROTEIN_KINASE_ATP"/>
    <property type="match status" value="1"/>
</dbReference>
<evidence type="ECO:0000256" key="10">
    <source>
        <dbReference type="ARBA" id="ARBA00022741"/>
    </source>
</evidence>
<dbReference type="SUPFAM" id="SSF56112">
    <property type="entry name" value="Protein kinase-like (PK-like)"/>
    <property type="match status" value="1"/>
</dbReference>
<evidence type="ECO:0000256" key="7">
    <source>
        <dbReference type="ARBA" id="ARBA00022692"/>
    </source>
</evidence>
<evidence type="ECO:0000256" key="17">
    <source>
        <dbReference type="ARBA" id="ARBA00048679"/>
    </source>
</evidence>
<evidence type="ECO:0000256" key="14">
    <source>
        <dbReference type="ARBA" id="ARBA00023136"/>
    </source>
</evidence>
<dbReference type="PRINTS" id="PR00019">
    <property type="entry name" value="LEURICHRPT"/>
</dbReference>
<dbReference type="FunFam" id="1.10.510.10:FF:000146">
    <property type="entry name" value="LRR receptor-like serine/threonine-protein kinase IOS1"/>
    <property type="match status" value="1"/>
</dbReference>
<evidence type="ECO:0000256" key="6">
    <source>
        <dbReference type="ARBA" id="ARBA00022679"/>
    </source>
</evidence>
<name>A0A2H5PVM8_CITUN</name>
<keyword evidence="5" id="KW-0433">Leucine-rich repeat</keyword>
<evidence type="ECO:0000256" key="18">
    <source>
        <dbReference type="PROSITE-ProRule" id="PRU10141"/>
    </source>
</evidence>
<evidence type="ECO:0000313" key="21">
    <source>
        <dbReference type="Proteomes" id="UP000236630"/>
    </source>
</evidence>
<dbReference type="InterPro" id="IPR032675">
    <property type="entry name" value="LRR_dom_sf"/>
</dbReference>
<evidence type="ECO:0000256" key="5">
    <source>
        <dbReference type="ARBA" id="ARBA00022614"/>
    </source>
</evidence>
<comment type="catalytic activity">
    <reaction evidence="17">
        <text>L-seryl-[protein] + ATP = O-phospho-L-seryl-[protein] + ADP + H(+)</text>
        <dbReference type="Rhea" id="RHEA:17989"/>
        <dbReference type="Rhea" id="RHEA-COMP:9863"/>
        <dbReference type="Rhea" id="RHEA-COMP:11604"/>
        <dbReference type="ChEBI" id="CHEBI:15378"/>
        <dbReference type="ChEBI" id="CHEBI:29999"/>
        <dbReference type="ChEBI" id="CHEBI:30616"/>
        <dbReference type="ChEBI" id="CHEBI:83421"/>
        <dbReference type="ChEBI" id="CHEBI:456216"/>
        <dbReference type="EC" id="2.7.11.1"/>
    </reaction>
</comment>
<dbReference type="PROSITE" id="PS00108">
    <property type="entry name" value="PROTEIN_KINASE_ST"/>
    <property type="match status" value="1"/>
</dbReference>
<dbReference type="InterPro" id="IPR017441">
    <property type="entry name" value="Protein_kinase_ATP_BS"/>
</dbReference>
<evidence type="ECO:0000256" key="4">
    <source>
        <dbReference type="ARBA" id="ARBA00022553"/>
    </source>
</evidence>
<organism evidence="20 21">
    <name type="scientific">Citrus unshiu</name>
    <name type="common">Satsuma mandarin</name>
    <name type="synonym">Citrus nobilis var. unshiu</name>
    <dbReference type="NCBI Taxonomy" id="55188"/>
    <lineage>
        <taxon>Eukaryota</taxon>
        <taxon>Viridiplantae</taxon>
        <taxon>Streptophyta</taxon>
        <taxon>Embryophyta</taxon>
        <taxon>Tracheophyta</taxon>
        <taxon>Spermatophyta</taxon>
        <taxon>Magnoliopsida</taxon>
        <taxon>eudicotyledons</taxon>
        <taxon>Gunneridae</taxon>
        <taxon>Pentapetalae</taxon>
        <taxon>rosids</taxon>
        <taxon>malvids</taxon>
        <taxon>Sapindales</taxon>
        <taxon>Rutaceae</taxon>
        <taxon>Aurantioideae</taxon>
        <taxon>Citrus</taxon>
    </lineage>
</organism>
<dbReference type="SMART" id="SM00220">
    <property type="entry name" value="S_TKc"/>
    <property type="match status" value="1"/>
</dbReference>
<evidence type="ECO:0000256" key="1">
    <source>
        <dbReference type="ARBA" id="ARBA00004167"/>
    </source>
</evidence>
<keyword evidence="14" id="KW-0472">Membrane</keyword>
<dbReference type="PROSITE" id="PS50011">
    <property type="entry name" value="PROTEIN_KINASE_DOM"/>
    <property type="match status" value="1"/>
</dbReference>
<dbReference type="InterPro" id="IPR011009">
    <property type="entry name" value="Kinase-like_dom_sf"/>
</dbReference>
<gene>
    <name evidence="20" type="ORF">CUMW_171850</name>
</gene>
<keyword evidence="6" id="KW-0808">Transferase</keyword>
<evidence type="ECO:0000256" key="15">
    <source>
        <dbReference type="ARBA" id="ARBA00023170"/>
    </source>
</evidence>
<dbReference type="SUPFAM" id="SSF52058">
    <property type="entry name" value="L domain-like"/>
    <property type="match status" value="1"/>
</dbReference>
<dbReference type="FunFam" id="3.80.10.10:FF:000129">
    <property type="entry name" value="Leucine-rich repeat receptor-like kinase"/>
    <property type="match status" value="1"/>
</dbReference>
<feature type="binding site" evidence="18">
    <location>
        <position position="550"/>
    </location>
    <ligand>
        <name>ATP</name>
        <dbReference type="ChEBI" id="CHEBI:30616"/>
    </ligand>
</feature>
<comment type="caution">
    <text evidence="20">The sequence shown here is derived from an EMBL/GenBank/DDBJ whole genome shotgun (WGS) entry which is preliminary data.</text>
</comment>
<dbReference type="InterPro" id="IPR001245">
    <property type="entry name" value="Ser-Thr/Tyr_kinase_cat_dom"/>
</dbReference>
<keyword evidence="12 18" id="KW-0067">ATP-binding</keyword>
<evidence type="ECO:0000256" key="8">
    <source>
        <dbReference type="ARBA" id="ARBA00022729"/>
    </source>
</evidence>
<proteinExistence type="predicted"/>
<dbReference type="Gene3D" id="1.10.510.10">
    <property type="entry name" value="Transferase(Phosphotransferase) domain 1"/>
    <property type="match status" value="1"/>
</dbReference>
<dbReference type="GO" id="GO:0016020">
    <property type="term" value="C:membrane"/>
    <property type="evidence" value="ECO:0007669"/>
    <property type="project" value="UniProtKB-SubCell"/>
</dbReference>
<evidence type="ECO:0000256" key="13">
    <source>
        <dbReference type="ARBA" id="ARBA00022989"/>
    </source>
</evidence>
<evidence type="ECO:0000256" key="16">
    <source>
        <dbReference type="ARBA" id="ARBA00047899"/>
    </source>
</evidence>
<dbReference type="InterPro" id="IPR000719">
    <property type="entry name" value="Prot_kinase_dom"/>
</dbReference>
<keyword evidence="4" id="KW-0597">Phosphoprotein</keyword>
<keyword evidence="3" id="KW-0723">Serine/threonine-protein kinase</keyword>
<dbReference type="PROSITE" id="PS51450">
    <property type="entry name" value="LRR"/>
    <property type="match status" value="1"/>
</dbReference>